<evidence type="ECO:0000256" key="4">
    <source>
        <dbReference type="ARBA" id="ARBA00022692"/>
    </source>
</evidence>
<dbReference type="eggNOG" id="KOG2100">
    <property type="taxonomic scope" value="Eukaryota"/>
</dbReference>
<accession>B3S898</accession>
<comment type="subcellular location">
    <subcellularLocation>
        <location evidence="11">Endomembrane system</location>
        <topology evidence="11">Single-pass membrane protein</topology>
    </subcellularLocation>
    <subcellularLocation>
        <location evidence="1">Membrane</location>
        <topology evidence="1">Single-pass type II membrane protein</topology>
    </subcellularLocation>
</comment>
<evidence type="ECO:0000256" key="8">
    <source>
        <dbReference type="ARBA" id="ARBA00022989"/>
    </source>
</evidence>
<dbReference type="Gene3D" id="2.140.10.30">
    <property type="entry name" value="Dipeptidylpeptidase IV, N-terminal domain"/>
    <property type="match status" value="1"/>
</dbReference>
<evidence type="ECO:0000313" key="15">
    <source>
        <dbReference type="EMBL" id="EDV21063.1"/>
    </source>
</evidence>
<evidence type="ECO:0000256" key="2">
    <source>
        <dbReference type="ARBA" id="ARBA00022438"/>
    </source>
</evidence>
<evidence type="ECO:0000256" key="5">
    <source>
        <dbReference type="ARBA" id="ARBA00022801"/>
    </source>
</evidence>
<organism evidence="15 16">
    <name type="scientific">Trichoplax adhaerens</name>
    <name type="common">Trichoplax reptans</name>
    <dbReference type="NCBI Taxonomy" id="10228"/>
    <lineage>
        <taxon>Eukaryota</taxon>
        <taxon>Metazoa</taxon>
        <taxon>Placozoa</taxon>
        <taxon>Uniplacotomia</taxon>
        <taxon>Trichoplacea</taxon>
        <taxon>Trichoplacidae</taxon>
        <taxon>Trichoplax</taxon>
    </lineage>
</organism>
<dbReference type="KEGG" id="tad:TRIADDRAFT_60461"/>
<dbReference type="Proteomes" id="UP000009022">
    <property type="component" value="Unassembled WGS sequence"/>
</dbReference>
<dbReference type="Gene3D" id="3.40.50.1820">
    <property type="entry name" value="alpha/beta hydrolase"/>
    <property type="match status" value="1"/>
</dbReference>
<keyword evidence="9 12" id="KW-0472">Membrane</keyword>
<evidence type="ECO:0000313" key="16">
    <source>
        <dbReference type="Proteomes" id="UP000009022"/>
    </source>
</evidence>
<dbReference type="Pfam" id="PF00326">
    <property type="entry name" value="Peptidase_S9"/>
    <property type="match status" value="1"/>
</dbReference>
<dbReference type="STRING" id="10228.B3S898"/>
<dbReference type="GO" id="GO:0012505">
    <property type="term" value="C:endomembrane system"/>
    <property type="evidence" value="ECO:0007669"/>
    <property type="project" value="UniProtKB-SubCell"/>
</dbReference>
<dbReference type="CTD" id="6757606"/>
<evidence type="ECO:0000256" key="3">
    <source>
        <dbReference type="ARBA" id="ARBA00022670"/>
    </source>
</evidence>
<dbReference type="GO" id="GO:0006508">
    <property type="term" value="P:proteolysis"/>
    <property type="evidence" value="ECO:0000318"/>
    <property type="project" value="GO_Central"/>
</dbReference>
<dbReference type="PANTHER" id="PTHR11731:SF200">
    <property type="entry name" value="DIPEPTIDYL PEPTIDASE 10, ISOFORM B"/>
    <property type="match status" value="1"/>
</dbReference>
<evidence type="ECO:0000259" key="14">
    <source>
        <dbReference type="Pfam" id="PF00930"/>
    </source>
</evidence>
<dbReference type="GO" id="GO:0004177">
    <property type="term" value="F:aminopeptidase activity"/>
    <property type="evidence" value="ECO:0007669"/>
    <property type="project" value="UniProtKB-KW"/>
</dbReference>
<dbReference type="HOGENOM" id="CLU_006105_4_3_1"/>
<evidence type="ECO:0000256" key="7">
    <source>
        <dbReference type="ARBA" id="ARBA00022968"/>
    </source>
</evidence>
<keyword evidence="3" id="KW-0645">Protease</keyword>
<dbReference type="OMA" id="DIDEERC"/>
<dbReference type="SUPFAM" id="SSF82171">
    <property type="entry name" value="DPP6 N-terminal domain-like"/>
    <property type="match status" value="1"/>
</dbReference>
<evidence type="ECO:0000256" key="1">
    <source>
        <dbReference type="ARBA" id="ARBA00004606"/>
    </source>
</evidence>
<dbReference type="Pfam" id="PF00930">
    <property type="entry name" value="DPPIV_N"/>
    <property type="match status" value="1"/>
</dbReference>
<dbReference type="SUPFAM" id="SSF53474">
    <property type="entry name" value="alpha/beta-Hydrolases"/>
    <property type="match status" value="1"/>
</dbReference>
<dbReference type="FunCoup" id="B3S898">
    <property type="interactions" value="896"/>
</dbReference>
<dbReference type="ESTHER" id="triad-b3s898">
    <property type="family name" value="DPP4N_Peptidase_S9"/>
</dbReference>
<dbReference type="InterPro" id="IPR002469">
    <property type="entry name" value="Peptidase_S9B_N"/>
</dbReference>
<keyword evidence="8 12" id="KW-1133">Transmembrane helix</keyword>
<dbReference type="InterPro" id="IPR001375">
    <property type="entry name" value="Peptidase_S9_cat"/>
</dbReference>
<reference evidence="15 16" key="1">
    <citation type="journal article" date="2008" name="Nature">
        <title>The Trichoplax genome and the nature of placozoans.</title>
        <authorList>
            <person name="Srivastava M."/>
            <person name="Begovic E."/>
            <person name="Chapman J."/>
            <person name="Putnam N.H."/>
            <person name="Hellsten U."/>
            <person name="Kawashima T."/>
            <person name="Kuo A."/>
            <person name="Mitros T."/>
            <person name="Salamov A."/>
            <person name="Carpenter M.L."/>
            <person name="Signorovitch A.Y."/>
            <person name="Moreno M.A."/>
            <person name="Kamm K."/>
            <person name="Grimwood J."/>
            <person name="Schmutz J."/>
            <person name="Shapiro H."/>
            <person name="Grigoriev I.V."/>
            <person name="Buss L.W."/>
            <person name="Schierwater B."/>
            <person name="Dellaporta S.L."/>
            <person name="Rokhsar D.S."/>
        </authorList>
    </citation>
    <scope>NUCLEOTIDE SEQUENCE [LARGE SCALE GENOMIC DNA]</scope>
    <source>
        <strain evidence="15 16">Grell-BS-1999</strain>
    </source>
</reference>
<protein>
    <submittedName>
        <fullName evidence="15">Uncharacterized protein</fullName>
    </submittedName>
</protein>
<dbReference type="GO" id="GO:0008236">
    <property type="term" value="F:serine-type peptidase activity"/>
    <property type="evidence" value="ECO:0007669"/>
    <property type="project" value="UniProtKB-KW"/>
</dbReference>
<evidence type="ECO:0000259" key="13">
    <source>
        <dbReference type="Pfam" id="PF00326"/>
    </source>
</evidence>
<dbReference type="GO" id="GO:0008239">
    <property type="term" value="F:dipeptidyl-peptidase activity"/>
    <property type="evidence" value="ECO:0000318"/>
    <property type="project" value="GO_Central"/>
</dbReference>
<name>B3S898_TRIAD</name>
<dbReference type="PANTHER" id="PTHR11731">
    <property type="entry name" value="PROTEASE FAMILY S9B,C DIPEPTIDYL-PEPTIDASE IV-RELATED"/>
    <property type="match status" value="1"/>
</dbReference>
<dbReference type="GO" id="GO:0005886">
    <property type="term" value="C:plasma membrane"/>
    <property type="evidence" value="ECO:0000318"/>
    <property type="project" value="GO_Central"/>
</dbReference>
<feature type="domain" description="Dipeptidylpeptidase IV N-terminal" evidence="14">
    <location>
        <begin position="126"/>
        <end position="490"/>
    </location>
</feature>
<dbReference type="AlphaFoldDB" id="B3S898"/>
<dbReference type="EMBL" id="DS985255">
    <property type="protein sequence ID" value="EDV21063.1"/>
    <property type="molecule type" value="Genomic_DNA"/>
</dbReference>
<dbReference type="GeneID" id="6757606"/>
<keyword evidence="16" id="KW-1185">Reference proteome</keyword>
<dbReference type="InterPro" id="IPR050278">
    <property type="entry name" value="Serine_Prot_S9B/DPPIV"/>
</dbReference>
<evidence type="ECO:0000256" key="11">
    <source>
        <dbReference type="ARBA" id="ARBA00037847"/>
    </source>
</evidence>
<keyword evidence="10" id="KW-0325">Glycoprotein</keyword>
<gene>
    <name evidence="15" type="ORF">TRIADDRAFT_60461</name>
</gene>
<evidence type="ECO:0000256" key="6">
    <source>
        <dbReference type="ARBA" id="ARBA00022825"/>
    </source>
</evidence>
<dbReference type="OrthoDB" id="16520at2759"/>
<sequence>MKRRESEYNVQEERRTRSKSKRTIIWIVIALTILAIIATAVALVVVLRDQLTNNNQSTQPGFSYEDMFSSLYQYQGYDVFWHDDEIYSYKTTGGDVRSHNSKTTSTQNVITRASLSLYSATKTWVSPDRQFVLLAYDVVQQFRYSFLARYVAYRISDQRFFPLEPLGVGRLLSYMGWSASGHQLSFVYNNDVYLIPDPAVGSPIRFTSAGKPGVVFYGVPDWMNEEQILRSNNAIYWSKNNAYIAFGFWNDTFVRPSNRLHYNPGLSYASVHNIRYPKSGDTNPLNRVIVASSTNPANGFALSAPATYAGQFYFTNVNWATNNDVIITWMNRAQSSTTDVICNAVTRQCRTLSKTDITNGWVNPFYPDPKFSSDGSYYLQLQPRTVASSETYYHIAKIFTSNGTKVWITSGSFQVTEIYSLAEARNFVYFQSTEYSRVTRHIYSVTLDGTNVRTCISCNFKASSVCSYYSASFSAQASYYILNCLGPSIPKYYLVDAVANKSTVMEDNHVVSERLAKKDLASTTFYTFTSGGYDINVVEYRPPYFDITVKYPVIIYMDGTPDSSVVDTRFQLGFIQYLASSMNIIVARIDPRGTKGSQRNEFTYSVYRRLGFVQVLDIENYVTYLKTQGYVDTAKIAVYGWGYGGYLSAMTVGSGKAKVKLGIAGAPNTNWIFYDSVYSERYLSTYATNRQGYEEASVLNKISGFESSDFAIVHGSYDANVLFQNSANLINKLQSEDIKFRMQTYINQGHEITDNKTMHHMYRFITEEIVSSLGVQNPIP</sequence>
<evidence type="ECO:0000256" key="9">
    <source>
        <dbReference type="ARBA" id="ARBA00023136"/>
    </source>
</evidence>
<feature type="transmembrane region" description="Helical" evidence="12">
    <location>
        <begin position="24"/>
        <end position="47"/>
    </location>
</feature>
<keyword evidence="7" id="KW-0735">Signal-anchor</keyword>
<dbReference type="InParanoid" id="B3S898"/>
<keyword evidence="4 12" id="KW-0812">Transmembrane</keyword>
<evidence type="ECO:0000256" key="12">
    <source>
        <dbReference type="SAM" id="Phobius"/>
    </source>
</evidence>
<keyword evidence="5" id="KW-0378">Hydrolase</keyword>
<evidence type="ECO:0000256" key="10">
    <source>
        <dbReference type="ARBA" id="ARBA00023180"/>
    </source>
</evidence>
<keyword evidence="2" id="KW-0031">Aminopeptidase</keyword>
<dbReference type="RefSeq" id="XP_002116393.1">
    <property type="nucleotide sequence ID" value="XM_002116357.1"/>
</dbReference>
<dbReference type="InterPro" id="IPR029058">
    <property type="entry name" value="AB_hydrolase_fold"/>
</dbReference>
<proteinExistence type="predicted"/>
<keyword evidence="6" id="KW-0720">Serine protease</keyword>
<feature type="domain" description="Peptidase S9 prolyl oligopeptidase catalytic" evidence="13">
    <location>
        <begin position="575"/>
        <end position="766"/>
    </location>
</feature>
<dbReference type="PhylomeDB" id="B3S898"/>